<evidence type="ECO:0000256" key="1">
    <source>
        <dbReference type="ARBA" id="ARBA00004651"/>
    </source>
</evidence>
<dbReference type="RefSeq" id="WP_188387172.1">
    <property type="nucleotide sequence ID" value="NZ_BMFK01000001.1"/>
</dbReference>
<feature type="transmembrane region" description="Helical" evidence="7">
    <location>
        <begin position="304"/>
        <end position="324"/>
    </location>
</feature>
<dbReference type="GO" id="GO:0022857">
    <property type="term" value="F:transmembrane transporter activity"/>
    <property type="evidence" value="ECO:0007669"/>
    <property type="project" value="InterPro"/>
</dbReference>
<dbReference type="PROSITE" id="PS50850">
    <property type="entry name" value="MFS"/>
    <property type="match status" value="1"/>
</dbReference>
<dbReference type="PANTHER" id="PTHR43266:SF7">
    <property type="entry name" value="TRANSPORTER, PUTATIVE-RELATED"/>
    <property type="match status" value="1"/>
</dbReference>
<evidence type="ECO:0000313" key="9">
    <source>
        <dbReference type="EMBL" id="GGE60454.1"/>
    </source>
</evidence>
<proteinExistence type="predicted"/>
<keyword evidence="5 7" id="KW-1133">Transmembrane helix</keyword>
<evidence type="ECO:0000256" key="7">
    <source>
        <dbReference type="SAM" id="Phobius"/>
    </source>
</evidence>
<feature type="domain" description="Major facilitator superfamily (MFS) profile" evidence="8">
    <location>
        <begin position="6"/>
        <end position="393"/>
    </location>
</feature>
<reference evidence="9" key="1">
    <citation type="journal article" date="2014" name="Int. J. Syst. Evol. Microbiol.">
        <title>Complete genome sequence of Corynebacterium casei LMG S-19264T (=DSM 44701T), isolated from a smear-ripened cheese.</title>
        <authorList>
            <consortium name="US DOE Joint Genome Institute (JGI-PGF)"/>
            <person name="Walter F."/>
            <person name="Albersmeier A."/>
            <person name="Kalinowski J."/>
            <person name="Ruckert C."/>
        </authorList>
    </citation>
    <scope>NUCLEOTIDE SEQUENCE</scope>
    <source>
        <strain evidence="9">CGMCC 1.12698</strain>
    </source>
</reference>
<accession>A0A917ALE5</accession>
<feature type="transmembrane region" description="Helical" evidence="7">
    <location>
        <begin position="97"/>
        <end position="124"/>
    </location>
</feature>
<feature type="transmembrane region" description="Helical" evidence="7">
    <location>
        <begin position="250"/>
        <end position="269"/>
    </location>
</feature>
<keyword evidence="4 7" id="KW-0812">Transmembrane</keyword>
<evidence type="ECO:0000256" key="3">
    <source>
        <dbReference type="ARBA" id="ARBA00022475"/>
    </source>
</evidence>
<comment type="subcellular location">
    <subcellularLocation>
        <location evidence="1">Cell membrane</location>
        <topology evidence="1">Multi-pass membrane protein</topology>
    </subcellularLocation>
</comment>
<evidence type="ECO:0000256" key="5">
    <source>
        <dbReference type="ARBA" id="ARBA00022989"/>
    </source>
</evidence>
<organism evidence="9 10">
    <name type="scientific">Priestia taiwanensis</name>
    <dbReference type="NCBI Taxonomy" id="1347902"/>
    <lineage>
        <taxon>Bacteria</taxon>
        <taxon>Bacillati</taxon>
        <taxon>Bacillota</taxon>
        <taxon>Bacilli</taxon>
        <taxon>Bacillales</taxon>
        <taxon>Bacillaceae</taxon>
        <taxon>Priestia</taxon>
    </lineage>
</organism>
<keyword evidence="2" id="KW-0813">Transport</keyword>
<dbReference type="InterPro" id="IPR011701">
    <property type="entry name" value="MFS"/>
</dbReference>
<feature type="transmembrane region" description="Helical" evidence="7">
    <location>
        <begin position="72"/>
        <end position="91"/>
    </location>
</feature>
<sequence>MWKNKNVWIVLIGEFIAGLGLWFGIIGNLEFMQHHIESDFMKSLLMFSGLLAGVIVGPTAGRMIDQYSKKKILLYSGFGRLFSVSFMFLAIHFENIWYMVMFMVTIQISAAFYFPALQSVIPLIVKEKDLLQLNGIHMNIGTIGRIVGTSLGGILLVVMSLQFIYALSMVAYALLLVSTYFLQFEDTKPVTQEKEKKEKNKDGFMEVFRVLKQIPIAYKALILSIIPLLFIGGFNLMVINLSEMHDDSAIKGYIYAVEGIAFMLGAFAVKRLTTYTTPYKLLYIFAFITAIAHLSLFFSDIQWMALASFGLFGFAVGCFFPIMSTIFQTKIPKEYHGRLFSFRSMFDRVMFQIVLLGTGLALDTLGLQYMVLIFGVISLLIIFVSGLKQKKIDTAVVKSPA</sequence>
<evidence type="ECO:0000313" key="10">
    <source>
        <dbReference type="Proteomes" id="UP000605259"/>
    </source>
</evidence>
<feature type="transmembrane region" description="Helical" evidence="7">
    <location>
        <begin position="136"/>
        <end position="157"/>
    </location>
</feature>
<keyword evidence="6 7" id="KW-0472">Membrane</keyword>
<keyword evidence="3" id="KW-1003">Cell membrane</keyword>
<dbReference type="Gene3D" id="1.20.1250.20">
    <property type="entry name" value="MFS general substrate transporter like domains"/>
    <property type="match status" value="1"/>
</dbReference>
<feature type="transmembrane region" description="Helical" evidence="7">
    <location>
        <begin position="368"/>
        <end position="387"/>
    </location>
</feature>
<dbReference type="CDD" id="cd06173">
    <property type="entry name" value="MFS_MefA_like"/>
    <property type="match status" value="1"/>
</dbReference>
<evidence type="ECO:0000256" key="4">
    <source>
        <dbReference type="ARBA" id="ARBA00022692"/>
    </source>
</evidence>
<feature type="transmembrane region" description="Helical" evidence="7">
    <location>
        <begin position="40"/>
        <end position="60"/>
    </location>
</feature>
<dbReference type="Proteomes" id="UP000605259">
    <property type="component" value="Unassembled WGS sequence"/>
</dbReference>
<dbReference type="PANTHER" id="PTHR43266">
    <property type="entry name" value="MACROLIDE-EFFLUX PROTEIN"/>
    <property type="match status" value="1"/>
</dbReference>
<dbReference type="InterPro" id="IPR020846">
    <property type="entry name" value="MFS_dom"/>
</dbReference>
<dbReference type="GO" id="GO:0005886">
    <property type="term" value="C:plasma membrane"/>
    <property type="evidence" value="ECO:0007669"/>
    <property type="project" value="UniProtKB-SubCell"/>
</dbReference>
<dbReference type="SUPFAM" id="SSF103473">
    <property type="entry name" value="MFS general substrate transporter"/>
    <property type="match status" value="1"/>
</dbReference>
<dbReference type="AlphaFoldDB" id="A0A917ALE5"/>
<evidence type="ECO:0000259" key="8">
    <source>
        <dbReference type="PROSITE" id="PS50850"/>
    </source>
</evidence>
<evidence type="ECO:0000256" key="6">
    <source>
        <dbReference type="ARBA" id="ARBA00023136"/>
    </source>
</evidence>
<feature type="transmembrane region" description="Helical" evidence="7">
    <location>
        <begin position="345"/>
        <end position="362"/>
    </location>
</feature>
<feature type="transmembrane region" description="Helical" evidence="7">
    <location>
        <begin position="281"/>
        <end position="298"/>
    </location>
</feature>
<feature type="transmembrane region" description="Helical" evidence="7">
    <location>
        <begin position="216"/>
        <end position="238"/>
    </location>
</feature>
<dbReference type="EMBL" id="BMFK01000001">
    <property type="protein sequence ID" value="GGE60454.1"/>
    <property type="molecule type" value="Genomic_DNA"/>
</dbReference>
<evidence type="ECO:0000256" key="2">
    <source>
        <dbReference type="ARBA" id="ARBA00022448"/>
    </source>
</evidence>
<name>A0A917ALE5_9BACI</name>
<dbReference type="InterPro" id="IPR036259">
    <property type="entry name" value="MFS_trans_sf"/>
</dbReference>
<keyword evidence="10" id="KW-1185">Reference proteome</keyword>
<dbReference type="Pfam" id="PF07690">
    <property type="entry name" value="MFS_1"/>
    <property type="match status" value="1"/>
</dbReference>
<comment type="caution">
    <text evidence="9">The sequence shown here is derived from an EMBL/GenBank/DDBJ whole genome shotgun (WGS) entry which is preliminary data.</text>
</comment>
<reference evidence="9" key="2">
    <citation type="submission" date="2020-09" db="EMBL/GenBank/DDBJ databases">
        <authorList>
            <person name="Sun Q."/>
            <person name="Zhou Y."/>
        </authorList>
    </citation>
    <scope>NUCLEOTIDE SEQUENCE</scope>
    <source>
        <strain evidence="9">CGMCC 1.12698</strain>
    </source>
</reference>
<feature type="transmembrane region" description="Helical" evidence="7">
    <location>
        <begin position="163"/>
        <end position="182"/>
    </location>
</feature>
<feature type="transmembrane region" description="Helical" evidence="7">
    <location>
        <begin position="7"/>
        <end position="28"/>
    </location>
</feature>
<gene>
    <name evidence="9" type="ORF">GCM10007140_08450</name>
</gene>
<protein>
    <submittedName>
        <fullName evidence="9">MFS transporter</fullName>
    </submittedName>
</protein>